<evidence type="ECO:0000313" key="4">
    <source>
        <dbReference type="Proteomes" id="UP001597040"/>
    </source>
</evidence>
<dbReference type="CDD" id="cd07716">
    <property type="entry name" value="RNaseZ_short-form-like_MBL-fold"/>
    <property type="match status" value="1"/>
</dbReference>
<keyword evidence="4" id="KW-1185">Reference proteome</keyword>
<dbReference type="EMBL" id="JBHTKJ010000007">
    <property type="protein sequence ID" value="MFD1037481.1"/>
    <property type="molecule type" value="Genomic_DNA"/>
</dbReference>
<dbReference type="PANTHER" id="PTHR46018">
    <property type="entry name" value="ZINC PHOSPHODIESTERASE ELAC PROTEIN 1"/>
    <property type="match status" value="1"/>
</dbReference>
<reference evidence="4" key="1">
    <citation type="journal article" date="2019" name="Int. J. Syst. Evol. Microbiol.">
        <title>The Global Catalogue of Microorganisms (GCM) 10K type strain sequencing project: providing services to taxonomists for standard genome sequencing and annotation.</title>
        <authorList>
            <consortium name="The Broad Institute Genomics Platform"/>
            <consortium name="The Broad Institute Genome Sequencing Center for Infectious Disease"/>
            <person name="Wu L."/>
            <person name="Ma J."/>
        </authorList>
    </citation>
    <scope>NUCLEOTIDE SEQUENCE [LARGE SCALE GENOMIC DNA]</scope>
    <source>
        <strain evidence="4">CCUG 56754</strain>
    </source>
</reference>
<dbReference type="PANTHER" id="PTHR46018:SF4">
    <property type="entry name" value="METALLO-HYDROLASE YHFI-RELATED"/>
    <property type="match status" value="1"/>
</dbReference>
<feature type="domain" description="Metallo-beta-lactamase" evidence="2">
    <location>
        <begin position="18"/>
        <end position="189"/>
    </location>
</feature>
<evidence type="ECO:0000259" key="2">
    <source>
        <dbReference type="SMART" id="SM00849"/>
    </source>
</evidence>
<keyword evidence="1" id="KW-0862">Zinc</keyword>
<name>A0ABW3LJL2_9BACI</name>
<dbReference type="InterPro" id="IPR036866">
    <property type="entry name" value="RibonucZ/Hydroxyglut_hydro"/>
</dbReference>
<evidence type="ECO:0000313" key="3">
    <source>
        <dbReference type="EMBL" id="MFD1037481.1"/>
    </source>
</evidence>
<dbReference type="RefSeq" id="WP_390359557.1">
    <property type="nucleotide sequence ID" value="NZ_JBHTKJ010000007.1"/>
</dbReference>
<accession>A0ABW3LJL2</accession>
<evidence type="ECO:0000256" key="1">
    <source>
        <dbReference type="ARBA" id="ARBA00022833"/>
    </source>
</evidence>
<comment type="caution">
    <text evidence="3">The sequence shown here is derived from an EMBL/GenBank/DDBJ whole genome shotgun (WGS) entry which is preliminary data.</text>
</comment>
<dbReference type="Gene3D" id="3.60.15.10">
    <property type="entry name" value="Ribonuclease Z/Hydroxyacylglutathione hydrolase-like"/>
    <property type="match status" value="1"/>
</dbReference>
<dbReference type="SMART" id="SM00849">
    <property type="entry name" value="Lactamase_B"/>
    <property type="match status" value="1"/>
</dbReference>
<protein>
    <submittedName>
        <fullName evidence="3">MBL fold metallo-hydrolase</fullName>
    </submittedName>
</protein>
<gene>
    <name evidence="3" type="ORF">ACFQ3N_03455</name>
</gene>
<organism evidence="3 4">
    <name type="scientific">Virgibacillus byunsanensis</name>
    <dbReference type="NCBI Taxonomy" id="570945"/>
    <lineage>
        <taxon>Bacteria</taxon>
        <taxon>Bacillati</taxon>
        <taxon>Bacillota</taxon>
        <taxon>Bacilli</taxon>
        <taxon>Bacillales</taxon>
        <taxon>Bacillaceae</taxon>
        <taxon>Virgibacillus</taxon>
    </lineage>
</organism>
<dbReference type="Proteomes" id="UP001597040">
    <property type="component" value="Unassembled WGS sequence"/>
</dbReference>
<sequence length="245" mass="26724">MKIDILGYWGAYPSDGGATAGYLISTDEGRILLDCGSGIMSKLSLISKAEELSGVILSHLHYDHMSDVGVLQYAVAGALRTGRMSERIKIISPTEPVNKWEQIQSKQSENIPLEQLTSLTMAGAEIEFYAVNHTIPCYAVKITYKNNVFVYSADTTYMDSLAEFAQGANVFICEATNCEGSTHTVGAGHMDAKEAAKIGRKAKVGKLILTHLPSDGDFQLMKRQATEVFGREVYLATENDSITLE</sequence>
<dbReference type="SUPFAM" id="SSF56281">
    <property type="entry name" value="Metallo-hydrolase/oxidoreductase"/>
    <property type="match status" value="1"/>
</dbReference>
<dbReference type="InterPro" id="IPR001279">
    <property type="entry name" value="Metallo-B-lactamas"/>
</dbReference>
<proteinExistence type="predicted"/>
<dbReference type="Pfam" id="PF12706">
    <property type="entry name" value="Lactamase_B_2"/>
    <property type="match status" value="1"/>
</dbReference>